<organism evidence="2 3">
    <name type="scientific">Austropuccinia psidii MF-1</name>
    <dbReference type="NCBI Taxonomy" id="1389203"/>
    <lineage>
        <taxon>Eukaryota</taxon>
        <taxon>Fungi</taxon>
        <taxon>Dikarya</taxon>
        <taxon>Basidiomycota</taxon>
        <taxon>Pucciniomycotina</taxon>
        <taxon>Pucciniomycetes</taxon>
        <taxon>Pucciniales</taxon>
        <taxon>Sphaerophragmiaceae</taxon>
        <taxon>Austropuccinia</taxon>
    </lineage>
</organism>
<evidence type="ECO:0000256" key="1">
    <source>
        <dbReference type="SAM" id="MobiDB-lite"/>
    </source>
</evidence>
<evidence type="ECO:0000313" key="3">
    <source>
        <dbReference type="Proteomes" id="UP000765509"/>
    </source>
</evidence>
<name>A0A9Q3K583_9BASI</name>
<accession>A0A9Q3K583</accession>
<feature type="region of interest" description="Disordered" evidence="1">
    <location>
        <begin position="1"/>
        <end position="24"/>
    </location>
</feature>
<gene>
    <name evidence="2" type="ORF">O181_114364</name>
</gene>
<dbReference type="EMBL" id="AVOT02094630">
    <property type="protein sequence ID" value="MBW0574649.1"/>
    <property type="molecule type" value="Genomic_DNA"/>
</dbReference>
<dbReference type="AlphaFoldDB" id="A0A9Q3K583"/>
<sequence length="297" mass="32274">MLADKHTRNACSLSDPSNHMARGVPTQDALARTPLWLMMMKVFPSRNGPRDPKQADGNNSRRLALSLQASICPPRLLGHHPMVTSLLDQSEVIIWPMKDGDGKRTFELGTKSTKCPLTRLTHSIYALQANPAATHSWPKDLSHEPSQHNEPPIPGLSPSTKPPEDLATCRPEPEAAPTQSMEEPFGKSQLHFLTLPNFSLPLLCPSPARPTTPRSIIIINDTPVKSPPLPLPSTSLTPPPSTPTRVPSLDLPPIAAENPAAFTPPVPSSSHSYDDACQELTHLQPTLIILQAIIVNL</sequence>
<dbReference type="Proteomes" id="UP000765509">
    <property type="component" value="Unassembled WGS sequence"/>
</dbReference>
<feature type="region of interest" description="Disordered" evidence="1">
    <location>
        <begin position="135"/>
        <end position="184"/>
    </location>
</feature>
<comment type="caution">
    <text evidence="2">The sequence shown here is derived from an EMBL/GenBank/DDBJ whole genome shotgun (WGS) entry which is preliminary data.</text>
</comment>
<evidence type="ECO:0000313" key="2">
    <source>
        <dbReference type="EMBL" id="MBW0574649.1"/>
    </source>
</evidence>
<keyword evidence="3" id="KW-1185">Reference proteome</keyword>
<protein>
    <submittedName>
        <fullName evidence="2">Uncharacterized protein</fullName>
    </submittedName>
</protein>
<reference evidence="2" key="1">
    <citation type="submission" date="2021-03" db="EMBL/GenBank/DDBJ databases">
        <title>Draft genome sequence of rust myrtle Austropuccinia psidii MF-1, a brazilian biotype.</title>
        <authorList>
            <person name="Quecine M.C."/>
            <person name="Pachon D.M.R."/>
            <person name="Bonatelli M.L."/>
            <person name="Correr F.H."/>
            <person name="Franceschini L.M."/>
            <person name="Leite T.F."/>
            <person name="Margarido G.R.A."/>
            <person name="Almeida C.A."/>
            <person name="Ferrarezi J.A."/>
            <person name="Labate C.A."/>
        </authorList>
    </citation>
    <scope>NUCLEOTIDE SEQUENCE</scope>
    <source>
        <strain evidence="2">MF-1</strain>
    </source>
</reference>
<feature type="compositionally biased region" description="Basic and acidic residues" evidence="1">
    <location>
        <begin position="137"/>
        <end position="147"/>
    </location>
</feature>
<proteinExistence type="predicted"/>